<reference evidence="2 3" key="1">
    <citation type="submission" date="2019-08" db="EMBL/GenBank/DDBJ databases">
        <title>In-depth cultivation of the pig gut microbiome towards novel bacterial diversity and tailored functional studies.</title>
        <authorList>
            <person name="Wylensek D."/>
            <person name="Hitch T.C.A."/>
            <person name="Clavel T."/>
        </authorList>
    </citation>
    <scope>NUCLEOTIDE SEQUENCE [LARGE SCALE GENOMIC DNA]</scope>
    <source>
        <strain evidence="2 3">BBE-744-WT-12</strain>
    </source>
</reference>
<dbReference type="GO" id="GO:0016853">
    <property type="term" value="F:isomerase activity"/>
    <property type="evidence" value="ECO:0007669"/>
    <property type="project" value="UniProtKB-KW"/>
</dbReference>
<dbReference type="Pfam" id="PF01261">
    <property type="entry name" value="AP_endonuc_2"/>
    <property type="match status" value="1"/>
</dbReference>
<evidence type="ECO:0000259" key="1">
    <source>
        <dbReference type="Pfam" id="PF01261"/>
    </source>
</evidence>
<keyword evidence="3" id="KW-1185">Reference proteome</keyword>
<comment type="caution">
    <text evidence="2">The sequence shown here is derived from an EMBL/GenBank/DDBJ whole genome shotgun (WGS) entry which is preliminary data.</text>
</comment>
<gene>
    <name evidence="2" type="ORF">FYJ85_02935</name>
</gene>
<dbReference type="RefSeq" id="WP_106054883.1">
    <property type="nucleotide sequence ID" value="NZ_DBFCGB010000114.1"/>
</dbReference>
<name>A0A844G0E8_9BACT</name>
<dbReference type="InterPro" id="IPR036237">
    <property type="entry name" value="Xyl_isomerase-like_sf"/>
</dbReference>
<dbReference type="SUPFAM" id="SSF51658">
    <property type="entry name" value="Xylose isomerase-like"/>
    <property type="match status" value="1"/>
</dbReference>
<protein>
    <submittedName>
        <fullName evidence="2">Sugar phosphate isomerase/epimerase</fullName>
    </submittedName>
</protein>
<dbReference type="EMBL" id="VUNS01000002">
    <property type="protein sequence ID" value="MST95999.1"/>
    <property type="molecule type" value="Genomic_DNA"/>
</dbReference>
<accession>A0A844G0E8</accession>
<organism evidence="2 3">
    <name type="scientific">Victivallis lenta</name>
    <dbReference type="NCBI Taxonomy" id="2606640"/>
    <lineage>
        <taxon>Bacteria</taxon>
        <taxon>Pseudomonadati</taxon>
        <taxon>Lentisphaerota</taxon>
        <taxon>Lentisphaeria</taxon>
        <taxon>Victivallales</taxon>
        <taxon>Victivallaceae</taxon>
        <taxon>Victivallis</taxon>
    </lineage>
</organism>
<dbReference type="InterPro" id="IPR013022">
    <property type="entry name" value="Xyl_isomerase-like_TIM-brl"/>
</dbReference>
<evidence type="ECO:0000313" key="3">
    <source>
        <dbReference type="Proteomes" id="UP000435649"/>
    </source>
</evidence>
<dbReference type="InterPro" id="IPR050312">
    <property type="entry name" value="IolE/XylAMocC-like"/>
</dbReference>
<dbReference type="Proteomes" id="UP000435649">
    <property type="component" value="Unassembled WGS sequence"/>
</dbReference>
<proteinExistence type="predicted"/>
<keyword evidence="2" id="KW-0413">Isomerase</keyword>
<evidence type="ECO:0000313" key="2">
    <source>
        <dbReference type="EMBL" id="MST95999.1"/>
    </source>
</evidence>
<sequence length="296" mass="32909">MHTLPVSHFLHFEQLENDQLGKFFDSCAADGAECLSLTPPELERLAAEPLRIRLLQTESARTGIRFLNAHAPYGDGWDLNCPDPVRRPELLAGQKRFFEICASLGVETVTLHIGTNDSGRPADELRNRARESLAELLPAAEARGLVLAIENTLFPTDTPDELLGVLAAFRSPSLGICFDAGHANLMDGTPGKHSDRMVEWIRRRWRGNVRFETDTLASLLPHIVTCHLHDNHGFDDEHLLAGDGTIDWPALFGRLAGAPRLRSLQNEANMAACRIAPRRAVERFRALGRREARLHA</sequence>
<dbReference type="AlphaFoldDB" id="A0A844G0E8"/>
<dbReference type="PANTHER" id="PTHR12110">
    <property type="entry name" value="HYDROXYPYRUVATE ISOMERASE"/>
    <property type="match status" value="1"/>
</dbReference>
<feature type="domain" description="Xylose isomerase-like TIM barrel" evidence="1">
    <location>
        <begin position="25"/>
        <end position="256"/>
    </location>
</feature>
<dbReference type="Gene3D" id="3.20.20.150">
    <property type="entry name" value="Divalent-metal-dependent TIM barrel enzymes"/>
    <property type="match status" value="1"/>
</dbReference>